<keyword evidence="2" id="KW-1003">Cell membrane</keyword>
<dbReference type="RefSeq" id="WP_348525336.1">
    <property type="nucleotide sequence ID" value="NZ_BSUK01000001.1"/>
</dbReference>
<evidence type="ECO:0000313" key="8">
    <source>
        <dbReference type="EMBL" id="GMA23356.1"/>
    </source>
</evidence>
<dbReference type="Proteomes" id="UP001157091">
    <property type="component" value="Unassembled WGS sequence"/>
</dbReference>
<protein>
    <recommendedName>
        <fullName evidence="10">MFS transporter</fullName>
    </recommendedName>
</protein>
<dbReference type="PANTHER" id="PTHR23513">
    <property type="entry name" value="INTEGRAL MEMBRANE EFFLUX PROTEIN-RELATED"/>
    <property type="match status" value="1"/>
</dbReference>
<dbReference type="InterPro" id="IPR036259">
    <property type="entry name" value="MFS_trans_sf"/>
</dbReference>
<evidence type="ECO:0000313" key="9">
    <source>
        <dbReference type="Proteomes" id="UP001157091"/>
    </source>
</evidence>
<dbReference type="Gene3D" id="1.20.1250.20">
    <property type="entry name" value="MFS general substrate transporter like domains"/>
    <property type="match status" value="1"/>
</dbReference>
<dbReference type="EMBL" id="BSUK01000001">
    <property type="protein sequence ID" value="GMA23356.1"/>
    <property type="molecule type" value="Genomic_DNA"/>
</dbReference>
<evidence type="ECO:0000256" key="4">
    <source>
        <dbReference type="ARBA" id="ARBA00022989"/>
    </source>
</evidence>
<feature type="transmembrane region" description="Helical" evidence="7">
    <location>
        <begin position="85"/>
        <end position="112"/>
    </location>
</feature>
<gene>
    <name evidence="8" type="ORF">GCM10025864_11150</name>
</gene>
<name>A0ABQ6HZA9_9MICO</name>
<evidence type="ECO:0000256" key="5">
    <source>
        <dbReference type="ARBA" id="ARBA00023136"/>
    </source>
</evidence>
<keyword evidence="5 7" id="KW-0472">Membrane</keyword>
<evidence type="ECO:0000256" key="1">
    <source>
        <dbReference type="ARBA" id="ARBA00004651"/>
    </source>
</evidence>
<sequence length="152" mass="16045">MMAGQLSRVAVLGLATIAWRSGLHAGSVLFVVAVCFGTISGLSSPAASTLARQLVRSDDLVTVSGWSQTGSRLARLLGAPLGAAVIQWGFGVSMLVDGLTFLGVAMVLLLVVRTRFRLPAPRRSPWGRRCDRAGTTSVRPPSRASSWSALLR</sequence>
<comment type="caution">
    <text evidence="8">The sequence shown here is derived from an EMBL/GenBank/DDBJ whole genome shotgun (WGS) entry which is preliminary data.</text>
</comment>
<evidence type="ECO:0000256" key="3">
    <source>
        <dbReference type="ARBA" id="ARBA00022692"/>
    </source>
</evidence>
<keyword evidence="3 7" id="KW-0812">Transmembrane</keyword>
<organism evidence="8 9">
    <name type="scientific">Luteimicrobium album</name>
    <dbReference type="NCBI Taxonomy" id="1054550"/>
    <lineage>
        <taxon>Bacteria</taxon>
        <taxon>Bacillati</taxon>
        <taxon>Actinomycetota</taxon>
        <taxon>Actinomycetes</taxon>
        <taxon>Micrococcales</taxon>
        <taxon>Luteimicrobium</taxon>
    </lineage>
</organism>
<accession>A0ABQ6HZA9</accession>
<evidence type="ECO:0000256" key="6">
    <source>
        <dbReference type="SAM" id="MobiDB-lite"/>
    </source>
</evidence>
<feature type="region of interest" description="Disordered" evidence="6">
    <location>
        <begin position="127"/>
        <end position="152"/>
    </location>
</feature>
<dbReference type="SUPFAM" id="SSF103473">
    <property type="entry name" value="MFS general substrate transporter"/>
    <property type="match status" value="1"/>
</dbReference>
<dbReference type="PANTHER" id="PTHR23513:SF6">
    <property type="entry name" value="MAJOR FACILITATOR SUPERFAMILY ASSOCIATED DOMAIN-CONTAINING PROTEIN"/>
    <property type="match status" value="1"/>
</dbReference>
<evidence type="ECO:0000256" key="7">
    <source>
        <dbReference type="SAM" id="Phobius"/>
    </source>
</evidence>
<proteinExistence type="predicted"/>
<keyword evidence="4 7" id="KW-1133">Transmembrane helix</keyword>
<evidence type="ECO:0000256" key="2">
    <source>
        <dbReference type="ARBA" id="ARBA00022475"/>
    </source>
</evidence>
<feature type="compositionally biased region" description="Polar residues" evidence="6">
    <location>
        <begin position="134"/>
        <end position="152"/>
    </location>
</feature>
<keyword evidence="9" id="KW-1185">Reference proteome</keyword>
<comment type="subcellular location">
    <subcellularLocation>
        <location evidence="1">Cell membrane</location>
        <topology evidence="1">Multi-pass membrane protein</topology>
    </subcellularLocation>
</comment>
<evidence type="ECO:0008006" key="10">
    <source>
        <dbReference type="Google" id="ProtNLM"/>
    </source>
</evidence>
<reference evidence="9" key="1">
    <citation type="journal article" date="2019" name="Int. J. Syst. Evol. Microbiol.">
        <title>The Global Catalogue of Microorganisms (GCM) 10K type strain sequencing project: providing services to taxonomists for standard genome sequencing and annotation.</title>
        <authorList>
            <consortium name="The Broad Institute Genomics Platform"/>
            <consortium name="The Broad Institute Genome Sequencing Center for Infectious Disease"/>
            <person name="Wu L."/>
            <person name="Ma J."/>
        </authorList>
    </citation>
    <scope>NUCLEOTIDE SEQUENCE [LARGE SCALE GENOMIC DNA]</scope>
    <source>
        <strain evidence="9">NBRC 106348</strain>
    </source>
</reference>